<dbReference type="Proteomes" id="UP000257109">
    <property type="component" value="Unassembled WGS sequence"/>
</dbReference>
<proteinExistence type="predicted"/>
<dbReference type="EMBL" id="QJKJ01003806">
    <property type="protein sequence ID" value="RDX96829.1"/>
    <property type="molecule type" value="Genomic_DNA"/>
</dbReference>
<dbReference type="STRING" id="157652.A0A371H213"/>
<accession>A0A371H213</accession>
<evidence type="ECO:0000256" key="1">
    <source>
        <dbReference type="SAM" id="MobiDB-lite"/>
    </source>
</evidence>
<keyword evidence="3" id="KW-1185">Reference proteome</keyword>
<organism evidence="2 3">
    <name type="scientific">Mucuna pruriens</name>
    <name type="common">Velvet bean</name>
    <name type="synonym">Dolichos pruriens</name>
    <dbReference type="NCBI Taxonomy" id="157652"/>
    <lineage>
        <taxon>Eukaryota</taxon>
        <taxon>Viridiplantae</taxon>
        <taxon>Streptophyta</taxon>
        <taxon>Embryophyta</taxon>
        <taxon>Tracheophyta</taxon>
        <taxon>Spermatophyta</taxon>
        <taxon>Magnoliopsida</taxon>
        <taxon>eudicotyledons</taxon>
        <taxon>Gunneridae</taxon>
        <taxon>Pentapetalae</taxon>
        <taxon>rosids</taxon>
        <taxon>fabids</taxon>
        <taxon>Fabales</taxon>
        <taxon>Fabaceae</taxon>
        <taxon>Papilionoideae</taxon>
        <taxon>50 kb inversion clade</taxon>
        <taxon>NPAAA clade</taxon>
        <taxon>indigoferoid/millettioid clade</taxon>
        <taxon>Phaseoleae</taxon>
        <taxon>Mucuna</taxon>
    </lineage>
</organism>
<dbReference type="AlphaFoldDB" id="A0A371H213"/>
<name>A0A371H213_MUCPR</name>
<evidence type="ECO:0000313" key="2">
    <source>
        <dbReference type="EMBL" id="RDX96829.1"/>
    </source>
</evidence>
<feature type="non-terminal residue" evidence="2">
    <location>
        <position position="1"/>
    </location>
</feature>
<comment type="caution">
    <text evidence="2">The sequence shown here is derived from an EMBL/GenBank/DDBJ whole genome shotgun (WGS) entry which is preliminary data.</text>
</comment>
<gene>
    <name evidence="2" type="ORF">CR513_20470</name>
</gene>
<reference evidence="2" key="1">
    <citation type="submission" date="2018-05" db="EMBL/GenBank/DDBJ databases">
        <title>Draft genome of Mucuna pruriens seed.</title>
        <authorList>
            <person name="Nnadi N.E."/>
            <person name="Vos R."/>
            <person name="Hasami M.H."/>
            <person name="Devisetty U.K."/>
            <person name="Aguiy J.C."/>
        </authorList>
    </citation>
    <scope>NUCLEOTIDE SEQUENCE [LARGE SCALE GENOMIC DNA]</scope>
    <source>
        <strain evidence="2">JCA_2017</strain>
    </source>
</reference>
<sequence length="119" mass="12685">MENNGESHSRSGSFRLGFGLGANEAKVHTVFELGSVDTHTSLLDGGDVGEEREKQQKPLSNSLSSRQMKSLVALCDTILPSINNNVVGSSDEPVAKFYRTSASMAGTPEHVGLAPTYMT</sequence>
<protein>
    <submittedName>
        <fullName evidence="2">Uncharacterized protein</fullName>
    </submittedName>
</protein>
<dbReference type="OrthoDB" id="1435049at2759"/>
<feature type="region of interest" description="Disordered" evidence="1">
    <location>
        <begin position="39"/>
        <end position="65"/>
    </location>
</feature>
<evidence type="ECO:0000313" key="3">
    <source>
        <dbReference type="Proteomes" id="UP000257109"/>
    </source>
</evidence>